<dbReference type="STRING" id="447595.SAMN05660826_00737"/>
<dbReference type="Gene3D" id="1.20.120.1560">
    <property type="match status" value="1"/>
</dbReference>
<dbReference type="PANTHER" id="PTHR42974">
    <property type="entry name" value="GLUTAMINE SYNTHETASE"/>
    <property type="match status" value="1"/>
</dbReference>
<dbReference type="SMART" id="SM01230">
    <property type="entry name" value="Gln-synt_C"/>
    <property type="match status" value="1"/>
</dbReference>
<evidence type="ECO:0000256" key="3">
    <source>
        <dbReference type="SAM" id="Coils"/>
    </source>
</evidence>
<dbReference type="InterPro" id="IPR040577">
    <property type="entry name" value="Gln-synt_C"/>
</dbReference>
<dbReference type="AlphaFoldDB" id="A0A1M7HPP1"/>
<dbReference type="PROSITE" id="PS51987">
    <property type="entry name" value="GS_CATALYTIC"/>
    <property type="match status" value="1"/>
</dbReference>
<feature type="domain" description="GS catalytic" evidence="5">
    <location>
        <begin position="157"/>
        <end position="587"/>
    </location>
</feature>
<feature type="domain" description="GS beta-grasp" evidence="4">
    <location>
        <begin position="63"/>
        <end position="152"/>
    </location>
</feature>
<evidence type="ECO:0000259" key="5">
    <source>
        <dbReference type="PROSITE" id="PS51987"/>
    </source>
</evidence>
<name>A0A1M7HPP1_9FIRM</name>
<dbReference type="InterPro" id="IPR027303">
    <property type="entry name" value="Gln_synth_gly_rich_site"/>
</dbReference>
<dbReference type="InterPro" id="IPR022147">
    <property type="entry name" value="GSIII_N"/>
</dbReference>
<dbReference type="InterPro" id="IPR008147">
    <property type="entry name" value="Gln_synt_N"/>
</dbReference>
<dbReference type="Pfam" id="PF18318">
    <property type="entry name" value="Gln-synt_C-ter"/>
    <property type="match status" value="1"/>
</dbReference>
<evidence type="ECO:0000256" key="2">
    <source>
        <dbReference type="RuleBase" id="RU000384"/>
    </source>
</evidence>
<dbReference type="PROSITE" id="PS51986">
    <property type="entry name" value="GS_BETA_GRASP"/>
    <property type="match status" value="1"/>
</dbReference>
<dbReference type="InterPro" id="IPR008146">
    <property type="entry name" value="Gln_synth_cat_dom"/>
</dbReference>
<dbReference type="PANTHER" id="PTHR42974:SF1">
    <property type="entry name" value="TYPE-3 GLUTAMINE SYNTHETASE"/>
    <property type="match status" value="1"/>
</dbReference>
<feature type="coiled-coil region" evidence="3">
    <location>
        <begin position="621"/>
        <end position="655"/>
    </location>
</feature>
<accession>A0A1M7HPP1</accession>
<keyword evidence="7" id="KW-1185">Reference proteome</keyword>
<evidence type="ECO:0000313" key="6">
    <source>
        <dbReference type="EMBL" id="SHM30455.1"/>
    </source>
</evidence>
<organism evidence="6 7">
    <name type="scientific">Caldanaerovirga acetigignens</name>
    <dbReference type="NCBI Taxonomy" id="447595"/>
    <lineage>
        <taxon>Bacteria</taxon>
        <taxon>Bacillati</taxon>
        <taxon>Bacillota</taxon>
        <taxon>Clostridia</taxon>
        <taxon>Thermosediminibacterales</taxon>
        <taxon>Thermosediminibacteraceae</taxon>
        <taxon>Caldanaerovirga</taxon>
    </lineage>
</organism>
<dbReference type="InterPro" id="IPR052725">
    <property type="entry name" value="GS_Type-3"/>
</dbReference>
<evidence type="ECO:0000256" key="1">
    <source>
        <dbReference type="PROSITE-ProRule" id="PRU01330"/>
    </source>
</evidence>
<dbReference type="EMBL" id="FRCR01000003">
    <property type="protein sequence ID" value="SHM30455.1"/>
    <property type="molecule type" value="Genomic_DNA"/>
</dbReference>
<evidence type="ECO:0000259" key="4">
    <source>
        <dbReference type="PROSITE" id="PS51986"/>
    </source>
</evidence>
<dbReference type="Proteomes" id="UP000184375">
    <property type="component" value="Unassembled WGS sequence"/>
</dbReference>
<dbReference type="Pfam" id="PF00120">
    <property type="entry name" value="Gln-synt_C"/>
    <property type="match status" value="1"/>
</dbReference>
<dbReference type="GO" id="GO:0006542">
    <property type="term" value="P:glutamine biosynthetic process"/>
    <property type="evidence" value="ECO:0007669"/>
    <property type="project" value="InterPro"/>
</dbReference>
<dbReference type="InterPro" id="IPR014746">
    <property type="entry name" value="Gln_synth/guanido_kin_cat_dom"/>
</dbReference>
<comment type="similarity">
    <text evidence="1 2">Belongs to the glutamine synthetase family.</text>
</comment>
<dbReference type="GO" id="GO:0004356">
    <property type="term" value="F:glutamine synthetase activity"/>
    <property type="evidence" value="ECO:0007669"/>
    <property type="project" value="InterPro"/>
</dbReference>
<reference evidence="7" key="1">
    <citation type="submission" date="2016-11" db="EMBL/GenBank/DDBJ databases">
        <authorList>
            <person name="Varghese N."/>
            <person name="Submissions S."/>
        </authorList>
    </citation>
    <scope>NUCLEOTIDE SEQUENCE [LARGE SCALE GENOMIC DNA]</scope>
    <source>
        <strain evidence="7">DSM 18802</strain>
    </source>
</reference>
<sequence>MESKFREAFGKNVFNDSVMRERLPEATYKVLKKTIEEGIPLDPSVAEVVANAMKDWAIEKGATHFAHWFQPLTGATAEKRNSFISPTQEGKVIAEFSGKELIKGEPDASSFPSGGLRSTFEARGYTAWDCTSPAFIMDNTLYIPTAFFSYTGEALDLKIPLLRSMEALSKQALRVLRLFGNNTAKKVVSTVGPEQEYFLIDKKMYEKRKDLILTGRTLFGARSPKGQEMEDHYFASIKERISAFMKELDEELWKLGIPAKTKHNEVAPSQYELAIVYNTANIAADHNQLTMELMKKIALRHGLVCLLHEKPFTGINGSGKHINWSMSTDDGQNLLEPGHTPHENAQFLVFLCAVIKAIDEYADLVRVSIANPGNDHRLGANEAPPAIVSIFLGEQLTDILEQIEKGAATSSKNGGVLKIGVSTLPALWKDTTDRNRTSPFAFTGNKFEFRMVGSSSSIATACFVLNTIVAESLSQIADRLEKASNLDEEVQALLQEIVKRHKKIIFNGDGYSEEWVKEAEKRGLPNIKNTVEAIPALIREKNIRLMEKHGVLNRRELESRYNIMLENYIKTINIEALTMIDIAMRQIIPATIDYTAKISESINSIKSTGLKITTTAQTELLEEISTLLEEFKKKLDELETSLNEASNMEEDLYAKASYYRDVVFSKMSALRETGDKLEKIVDAKLWPLPTYTDILFLV</sequence>
<dbReference type="SUPFAM" id="SSF55931">
    <property type="entry name" value="Glutamine synthetase/guanido kinase"/>
    <property type="match status" value="1"/>
</dbReference>
<dbReference type="Pfam" id="PF12437">
    <property type="entry name" value="GSIII_N"/>
    <property type="match status" value="1"/>
</dbReference>
<dbReference type="RefSeq" id="WP_073254802.1">
    <property type="nucleotide sequence ID" value="NZ_FRCR01000003.1"/>
</dbReference>
<gene>
    <name evidence="6" type="ORF">SAMN05660826_00737</name>
</gene>
<dbReference type="OrthoDB" id="9807095at2"/>
<proteinExistence type="inferred from homology"/>
<dbReference type="Gene3D" id="3.30.590.10">
    <property type="entry name" value="Glutamine synthetase/guanido kinase, catalytic domain"/>
    <property type="match status" value="1"/>
</dbReference>
<evidence type="ECO:0000313" key="7">
    <source>
        <dbReference type="Proteomes" id="UP000184375"/>
    </source>
</evidence>
<keyword evidence="3" id="KW-0175">Coiled coil</keyword>
<protein>
    <submittedName>
        <fullName evidence="6">Glutamine synthetase</fullName>
    </submittedName>
</protein>
<dbReference type="PROSITE" id="PS00181">
    <property type="entry name" value="GLNA_ATP"/>
    <property type="match status" value="1"/>
</dbReference>